<dbReference type="Proteomes" id="UP000178892">
    <property type="component" value="Unassembled WGS sequence"/>
</dbReference>
<evidence type="ECO:0000313" key="2">
    <source>
        <dbReference type="EMBL" id="OGE81497.1"/>
    </source>
</evidence>
<feature type="region of interest" description="Disordered" evidence="1">
    <location>
        <begin position="1"/>
        <end position="68"/>
    </location>
</feature>
<reference evidence="2 3" key="1">
    <citation type="journal article" date="2016" name="Nat. Commun.">
        <title>Thousands of microbial genomes shed light on interconnected biogeochemical processes in an aquifer system.</title>
        <authorList>
            <person name="Anantharaman K."/>
            <person name="Brown C.T."/>
            <person name="Hug L.A."/>
            <person name="Sharon I."/>
            <person name="Castelle C.J."/>
            <person name="Probst A.J."/>
            <person name="Thomas B.C."/>
            <person name="Singh A."/>
            <person name="Wilkins M.J."/>
            <person name="Karaoz U."/>
            <person name="Brodie E.L."/>
            <person name="Williams K.H."/>
            <person name="Hubbard S.S."/>
            <person name="Banfield J.F."/>
        </authorList>
    </citation>
    <scope>NUCLEOTIDE SEQUENCE [LARGE SCALE GENOMIC DNA]</scope>
</reference>
<sequence length="68" mass="7817">MRDRFLDPFSQPARAGQDNRIEPAEPVSKEPEVLQDFEQDRLTVILPEGDRPQGRSPWMGGVTPRSRR</sequence>
<comment type="caution">
    <text evidence="2">The sequence shown here is derived from an EMBL/GenBank/DDBJ whole genome shotgun (WGS) entry which is preliminary data.</text>
</comment>
<name>A0A1F5NV00_9BACT</name>
<dbReference type="EMBL" id="MFEL01000008">
    <property type="protein sequence ID" value="OGE81497.1"/>
    <property type="molecule type" value="Genomic_DNA"/>
</dbReference>
<protein>
    <submittedName>
        <fullName evidence="2">Uncharacterized protein</fullName>
    </submittedName>
</protein>
<evidence type="ECO:0000256" key="1">
    <source>
        <dbReference type="SAM" id="MobiDB-lite"/>
    </source>
</evidence>
<proteinExistence type="predicted"/>
<dbReference type="AlphaFoldDB" id="A0A1F5NV00"/>
<evidence type="ECO:0000313" key="3">
    <source>
        <dbReference type="Proteomes" id="UP000178892"/>
    </source>
</evidence>
<organism evidence="2 3">
    <name type="scientific">Candidatus Doudnabacteria bacterium RIFCSPHIGHO2_01_FULL_46_24</name>
    <dbReference type="NCBI Taxonomy" id="1817825"/>
    <lineage>
        <taxon>Bacteria</taxon>
        <taxon>Candidatus Doudnaibacteriota</taxon>
    </lineage>
</organism>
<feature type="compositionally biased region" description="Basic and acidic residues" evidence="1">
    <location>
        <begin position="17"/>
        <end position="32"/>
    </location>
</feature>
<gene>
    <name evidence="2" type="ORF">A2720_03075</name>
</gene>
<accession>A0A1F5NV00</accession>